<evidence type="ECO:0000256" key="2">
    <source>
        <dbReference type="ARBA" id="ARBA00022679"/>
    </source>
</evidence>
<dbReference type="InterPro" id="IPR018193">
    <property type="entry name" value="Glyc_kinase_flavodox-like_fold"/>
</dbReference>
<dbReference type="PIRSF" id="PIRSF006078">
    <property type="entry name" value="GlxK"/>
    <property type="match status" value="1"/>
</dbReference>
<proteinExistence type="inferred from homology"/>
<organism evidence="6 7">
    <name type="scientific">Tetragenococcus koreensis</name>
    <dbReference type="NCBI Taxonomy" id="290335"/>
    <lineage>
        <taxon>Bacteria</taxon>
        <taxon>Bacillati</taxon>
        <taxon>Bacillota</taxon>
        <taxon>Bacilli</taxon>
        <taxon>Lactobacillales</taxon>
        <taxon>Enterococcaceae</taxon>
        <taxon>Tetragenococcus</taxon>
    </lineage>
</organism>
<evidence type="ECO:0000256" key="4">
    <source>
        <dbReference type="PIRNR" id="PIRNR006078"/>
    </source>
</evidence>
<dbReference type="InterPro" id="IPR018197">
    <property type="entry name" value="Glycerate_kinase_RE-like"/>
</dbReference>
<name>A0AAN4RIL4_9ENTE</name>
<dbReference type="Pfam" id="PF02595">
    <property type="entry name" value="Gly_kinase"/>
    <property type="match status" value="1"/>
</dbReference>
<evidence type="ECO:0000313" key="7">
    <source>
        <dbReference type="Proteomes" id="UP000886597"/>
    </source>
</evidence>
<comment type="similarity">
    <text evidence="1 4">Belongs to the glycerate kinase type-1 family.</text>
</comment>
<dbReference type="AlphaFoldDB" id="A0AAN4RIL4"/>
<dbReference type="Gene3D" id="3.40.50.10350">
    <property type="entry name" value="Glycerate kinase, domain 1"/>
    <property type="match status" value="1"/>
</dbReference>
<dbReference type="SUPFAM" id="SSF110738">
    <property type="entry name" value="Glycerate kinase I"/>
    <property type="match status" value="1"/>
</dbReference>
<dbReference type="KEGG" id="tkr:C7K43_09975"/>
<accession>A0AAN4RIL4</accession>
<evidence type="ECO:0000313" key="5">
    <source>
        <dbReference type="EMBL" id="GEQ48321.1"/>
    </source>
</evidence>
<evidence type="ECO:0000256" key="3">
    <source>
        <dbReference type="ARBA" id="ARBA00022777"/>
    </source>
</evidence>
<dbReference type="GO" id="GO:0008887">
    <property type="term" value="F:glycerate kinase activity"/>
    <property type="evidence" value="ECO:0007669"/>
    <property type="project" value="UniProtKB-UniRule"/>
</dbReference>
<keyword evidence="8" id="KW-1185">Reference proteome</keyword>
<dbReference type="Proteomes" id="UP000886597">
    <property type="component" value="Unassembled WGS sequence"/>
</dbReference>
<dbReference type="PANTHER" id="PTHR21599:SF0">
    <property type="entry name" value="GLYCERATE KINASE"/>
    <property type="match status" value="1"/>
</dbReference>
<gene>
    <name evidence="6" type="primary">glxK</name>
    <name evidence="5" type="ORF">TK11N_01730</name>
    <name evidence="6" type="ORF">TK2N_01860</name>
</gene>
<evidence type="ECO:0000313" key="6">
    <source>
        <dbReference type="EMBL" id="GEQ53342.1"/>
    </source>
</evidence>
<dbReference type="Gene3D" id="3.90.1510.10">
    <property type="entry name" value="Glycerate kinase, domain 2"/>
    <property type="match status" value="1"/>
</dbReference>
<dbReference type="EMBL" id="BKBQ01000002">
    <property type="protein sequence ID" value="GEQ53342.1"/>
    <property type="molecule type" value="Genomic_DNA"/>
</dbReference>
<dbReference type="GO" id="GO:0031388">
    <property type="term" value="P:organic acid phosphorylation"/>
    <property type="evidence" value="ECO:0007669"/>
    <property type="project" value="UniProtKB-UniRule"/>
</dbReference>
<dbReference type="NCBIfam" id="TIGR00045">
    <property type="entry name" value="glycerate kinase"/>
    <property type="match status" value="1"/>
</dbReference>
<dbReference type="RefSeq" id="WP_124006703.1">
    <property type="nucleotide sequence ID" value="NZ_BJYN01000010.1"/>
</dbReference>
<dbReference type="InterPro" id="IPR004381">
    <property type="entry name" value="Glycerate_kinase"/>
</dbReference>
<reference evidence="6" key="2">
    <citation type="journal article" date="2020" name="Int. Dairy J.">
        <title>Lactic acid bacterial diversity in Brie cheese focusing on salt concentration and pH of isolation medium and characterisation of halophilic and alkaliphilic lactic acid bacterial isolates.</title>
        <authorList>
            <person name="Unno R."/>
            <person name="Matsutani M."/>
            <person name="Suzuki T."/>
            <person name="Kodama K."/>
            <person name="Matsushita H."/>
            <person name="Yamasato K."/>
            <person name="Koizumi Y."/>
            <person name="Ishikawa M."/>
        </authorList>
    </citation>
    <scope>NUCLEOTIDE SEQUENCE</scope>
    <source>
        <strain evidence="6">7C1</strain>
        <strain evidence="5">8C4</strain>
    </source>
</reference>
<dbReference type="GeneID" id="69986270"/>
<keyword evidence="2 4" id="KW-0808">Transferase</keyword>
<dbReference type="EMBL" id="BKBO01000002">
    <property type="protein sequence ID" value="GEQ48321.1"/>
    <property type="molecule type" value="Genomic_DNA"/>
</dbReference>
<comment type="caution">
    <text evidence="6">The sequence shown here is derived from an EMBL/GenBank/DDBJ whole genome shotgun (WGS) entry which is preliminary data.</text>
</comment>
<dbReference type="InterPro" id="IPR036129">
    <property type="entry name" value="Glycerate_kinase_sf"/>
</dbReference>
<evidence type="ECO:0000313" key="8">
    <source>
        <dbReference type="Proteomes" id="UP000886607"/>
    </source>
</evidence>
<dbReference type="PANTHER" id="PTHR21599">
    <property type="entry name" value="GLYCERATE KINASE"/>
    <property type="match status" value="1"/>
</dbReference>
<keyword evidence="3 4" id="KW-0418">Kinase</keyword>
<reference evidence="6" key="1">
    <citation type="submission" date="2019-08" db="EMBL/GenBank/DDBJ databases">
        <authorList>
            <person name="Ishikawa M."/>
            <person name="Suzuki T."/>
            <person name="Matsutani M."/>
        </authorList>
    </citation>
    <scope>NUCLEOTIDE SEQUENCE</scope>
    <source>
        <strain evidence="6">7C1</strain>
        <strain evidence="5">8C4</strain>
    </source>
</reference>
<protein>
    <submittedName>
        <fullName evidence="6">Glycerate kinase</fullName>
    </submittedName>
</protein>
<evidence type="ECO:0000256" key="1">
    <source>
        <dbReference type="ARBA" id="ARBA00006284"/>
    </source>
</evidence>
<sequence length="372" mass="39682">MKVVSVIDSFKGCATSEELNQAVLSGLPNEVWQEKRNIPIADGGEGTMDSIYAAIGGKWVLVESKDPLGNSIEGNYLITSFKDKKVAIIEAAVFIGLHLLYPTDETVRKATSYGLGLVVKDALERQLDEIYVTLGGSATSDGGLGMLEALGMSSTDNIEGNPLLRSTDVAFEPSLQLFANTELFAIADVTNPYTGENGFAEIFGPQKGANADTVNEMEYRARQLAEKIKEQYGVDLAQFEGAGAAGGLGGAMVLLGGTIIAGFPAVAEMIGLEDHFQDADLIFTGEGKIDEQTEQGKVPFGVAKLAQKYHVPVIALCGSRTQDIGAMDQLMLGAFSIHLGPVSWQEALDKKQTLTSVRTVAHGLSRIFLRSN</sequence>
<dbReference type="Proteomes" id="UP000886607">
    <property type="component" value="Unassembled WGS sequence"/>
</dbReference>